<accession>A0A840S8M8</accession>
<dbReference type="GO" id="GO:0003677">
    <property type="term" value="F:DNA binding"/>
    <property type="evidence" value="ECO:0007669"/>
    <property type="project" value="InterPro"/>
</dbReference>
<reference evidence="1 2" key="1">
    <citation type="submission" date="2020-08" db="EMBL/GenBank/DDBJ databases">
        <title>Genomic Encyclopedia of Type Strains, Phase IV (KMG-IV): sequencing the most valuable type-strain genomes for metagenomic binning, comparative biology and taxonomic classification.</title>
        <authorList>
            <person name="Goeker M."/>
        </authorList>
    </citation>
    <scope>NUCLEOTIDE SEQUENCE [LARGE SCALE GENOMIC DNA]</scope>
    <source>
        <strain evidence="1 2">DSM 23958</strain>
    </source>
</reference>
<protein>
    <submittedName>
        <fullName evidence="1">Uncharacterized protein</fullName>
    </submittedName>
</protein>
<dbReference type="InterPro" id="IPR001387">
    <property type="entry name" value="Cro/C1-type_HTH"/>
</dbReference>
<proteinExistence type="predicted"/>
<name>A0A840S8M8_9BURK</name>
<keyword evidence="2" id="KW-1185">Reference proteome</keyword>
<dbReference type="OrthoDB" id="9152613at2"/>
<dbReference type="InterPro" id="IPR010982">
    <property type="entry name" value="Lambda_DNA-bd_dom_sf"/>
</dbReference>
<sequence length="436" mass="49484">MSATKDHRSAGRPTFRIDPDRLRSIREEKSLTQVRLIAMVHEHMGTHATKDPVKHYQRIERTGRTSQAMASALAAVLGTTVAVLQGEAPVDEGDLFIDRLERHIAEQIAGNTNPALAAEVARDGGAHPRDVAIDLAHQIESARFNGRADELMALAQLVGWSVEDVSKPVTHRGHWLISSSRSTSTAKVVYGTDEVSWHVHQFAEKHARFHQSDGSVTLREALPKLFVEIQHPYHAALRLSTSFMRCVASSTGLQWVNPSWRDRFFLDDSLRRWAYRTFNFVTDFDGLRRPADVRRLRLKVEKFGQNKTWTHLFLVDGNLADMHDRTFQSFQVEGSSHDVVLNWLIAAAAVELKPLFDEWPVDCWEFQAHERCICLHLNVPLRLSQARGQDFQWGPWYRLDLVEEMPDGALRPAPWREASVATSSDELKRRLTTAPG</sequence>
<dbReference type="Gene3D" id="1.10.260.40">
    <property type="entry name" value="lambda repressor-like DNA-binding domains"/>
    <property type="match status" value="1"/>
</dbReference>
<dbReference type="Proteomes" id="UP000554837">
    <property type="component" value="Unassembled WGS sequence"/>
</dbReference>
<gene>
    <name evidence="1" type="ORF">HNQ51_002083</name>
</gene>
<dbReference type="EMBL" id="JACHHO010000002">
    <property type="protein sequence ID" value="MBB5204769.1"/>
    <property type="molecule type" value="Genomic_DNA"/>
</dbReference>
<comment type="caution">
    <text evidence="1">The sequence shown here is derived from an EMBL/GenBank/DDBJ whole genome shotgun (WGS) entry which is preliminary data.</text>
</comment>
<dbReference type="AlphaFoldDB" id="A0A840S8M8"/>
<dbReference type="RefSeq" id="WP_138855584.1">
    <property type="nucleotide sequence ID" value="NZ_CP040709.1"/>
</dbReference>
<organism evidence="1 2">
    <name type="scientific">Inhella inkyongensis</name>
    <dbReference type="NCBI Taxonomy" id="392593"/>
    <lineage>
        <taxon>Bacteria</taxon>
        <taxon>Pseudomonadati</taxon>
        <taxon>Pseudomonadota</taxon>
        <taxon>Betaproteobacteria</taxon>
        <taxon>Burkholderiales</taxon>
        <taxon>Sphaerotilaceae</taxon>
        <taxon>Inhella</taxon>
    </lineage>
</organism>
<evidence type="ECO:0000313" key="2">
    <source>
        <dbReference type="Proteomes" id="UP000554837"/>
    </source>
</evidence>
<dbReference type="CDD" id="cd00093">
    <property type="entry name" value="HTH_XRE"/>
    <property type="match status" value="1"/>
</dbReference>
<evidence type="ECO:0000313" key="1">
    <source>
        <dbReference type="EMBL" id="MBB5204769.1"/>
    </source>
</evidence>